<dbReference type="PANTHER" id="PTHR46965:SF1">
    <property type="entry name" value="BTB_POZ DOMAIN-CONTAINING PROTEIN 19"/>
    <property type="match status" value="1"/>
</dbReference>
<reference evidence="3" key="1">
    <citation type="submission" date="2025-05" db="UniProtKB">
        <authorList>
            <consortium name="Ensembl"/>
        </authorList>
    </citation>
    <scope>IDENTIFICATION</scope>
</reference>
<name>A0A8C8RY40_9SAUR</name>
<protein>
    <recommendedName>
        <fullName evidence="2">BACK domain-containing protein</fullName>
    </recommendedName>
</protein>
<dbReference type="Proteomes" id="UP000694393">
    <property type="component" value="Unplaced"/>
</dbReference>
<feature type="compositionally biased region" description="Gly residues" evidence="1">
    <location>
        <begin position="36"/>
        <end position="53"/>
    </location>
</feature>
<evidence type="ECO:0000256" key="1">
    <source>
        <dbReference type="SAM" id="MobiDB-lite"/>
    </source>
</evidence>
<dbReference type="InterPro" id="IPR011705">
    <property type="entry name" value="BACK"/>
</dbReference>
<accession>A0A8C8RY40</accession>
<dbReference type="Gene3D" id="1.25.40.420">
    <property type="match status" value="1"/>
</dbReference>
<evidence type="ECO:0000259" key="2">
    <source>
        <dbReference type="Pfam" id="PF07707"/>
    </source>
</evidence>
<dbReference type="InterPro" id="IPR042846">
    <property type="entry name" value="BTBD19"/>
</dbReference>
<proteinExistence type="predicted"/>
<evidence type="ECO:0000313" key="4">
    <source>
        <dbReference type="Proteomes" id="UP000694393"/>
    </source>
</evidence>
<evidence type="ECO:0000313" key="3">
    <source>
        <dbReference type="Ensembl" id="ENSPCEP00000012945.1"/>
    </source>
</evidence>
<feature type="region of interest" description="Disordered" evidence="1">
    <location>
        <begin position="36"/>
        <end position="64"/>
    </location>
</feature>
<sequence>MSPKSRPKSLSFILPGPGWVPQRGWGGWGGSGRVGRVGGSGREGRVGGSGRVGGRQCSVPPSHARRDPARFVALQEVVRTRSFHELSAPALVSVLRSDRLAIDEPDLIRAVRDWAHVSSAVLVRPVAEVVALPVRELRLALLAPRELAALESLNQRDQLIPVEFIAEAWKCHALKKGSWAPSRLCRCRRGTQPRDHHGYLE</sequence>
<dbReference type="AlphaFoldDB" id="A0A8C8RY40"/>
<feature type="domain" description="BACK" evidence="2">
    <location>
        <begin position="74"/>
        <end position="148"/>
    </location>
</feature>
<keyword evidence="4" id="KW-1185">Reference proteome</keyword>
<dbReference type="Ensembl" id="ENSPCET00000013418.1">
    <property type="protein sequence ID" value="ENSPCEP00000012945.1"/>
    <property type="gene ID" value="ENSPCEG00000010269.1"/>
</dbReference>
<dbReference type="Pfam" id="PF07707">
    <property type="entry name" value="BACK"/>
    <property type="match status" value="1"/>
</dbReference>
<dbReference type="PANTHER" id="PTHR46965">
    <property type="entry name" value="BTB/POZ DOMAIN-CONTAINING PROTEIN 19"/>
    <property type="match status" value="1"/>
</dbReference>
<organism evidence="3 4">
    <name type="scientific">Pelusios castaneus</name>
    <name type="common">West African mud turtle</name>
    <dbReference type="NCBI Taxonomy" id="367368"/>
    <lineage>
        <taxon>Eukaryota</taxon>
        <taxon>Metazoa</taxon>
        <taxon>Chordata</taxon>
        <taxon>Craniata</taxon>
        <taxon>Vertebrata</taxon>
        <taxon>Euteleostomi</taxon>
        <taxon>Archelosauria</taxon>
        <taxon>Testudinata</taxon>
        <taxon>Testudines</taxon>
        <taxon>Pleurodira</taxon>
        <taxon>Pelomedusidae</taxon>
        <taxon>Pelusios</taxon>
    </lineage>
</organism>
<dbReference type="Ensembl" id="ENSPCET00000016746.1">
    <property type="protein sequence ID" value="ENSPCEP00000016178.1"/>
    <property type="gene ID" value="ENSPCEG00000012731.1"/>
</dbReference>